<organism evidence="2 3">
    <name type="scientific">Araneus ventricosus</name>
    <name type="common">Orbweaver spider</name>
    <name type="synonym">Epeira ventricosa</name>
    <dbReference type="NCBI Taxonomy" id="182803"/>
    <lineage>
        <taxon>Eukaryota</taxon>
        <taxon>Metazoa</taxon>
        <taxon>Ecdysozoa</taxon>
        <taxon>Arthropoda</taxon>
        <taxon>Chelicerata</taxon>
        <taxon>Arachnida</taxon>
        <taxon>Araneae</taxon>
        <taxon>Araneomorphae</taxon>
        <taxon>Entelegynae</taxon>
        <taxon>Araneoidea</taxon>
        <taxon>Araneidae</taxon>
        <taxon>Araneus</taxon>
    </lineage>
</organism>
<keyword evidence="3" id="KW-1185">Reference proteome</keyword>
<name>A0A4Y2J233_ARAVE</name>
<comment type="caution">
    <text evidence="2">The sequence shown here is derived from an EMBL/GenBank/DDBJ whole genome shotgun (WGS) entry which is preliminary data.</text>
</comment>
<reference evidence="2 3" key="1">
    <citation type="journal article" date="2019" name="Sci. Rep.">
        <title>Orb-weaving spider Araneus ventricosus genome elucidates the spidroin gene catalogue.</title>
        <authorList>
            <person name="Kono N."/>
            <person name="Nakamura H."/>
            <person name="Ohtoshi R."/>
            <person name="Moran D.A.P."/>
            <person name="Shinohara A."/>
            <person name="Yoshida Y."/>
            <person name="Fujiwara M."/>
            <person name="Mori M."/>
            <person name="Tomita M."/>
            <person name="Arakawa K."/>
        </authorList>
    </citation>
    <scope>NUCLEOTIDE SEQUENCE [LARGE SCALE GENOMIC DNA]</scope>
</reference>
<evidence type="ECO:0000313" key="2">
    <source>
        <dbReference type="EMBL" id="GBM83964.1"/>
    </source>
</evidence>
<feature type="compositionally biased region" description="Basic and acidic residues" evidence="1">
    <location>
        <begin position="16"/>
        <end position="25"/>
    </location>
</feature>
<proteinExistence type="predicted"/>
<accession>A0A4Y2J233</accession>
<evidence type="ECO:0000256" key="1">
    <source>
        <dbReference type="SAM" id="MobiDB-lite"/>
    </source>
</evidence>
<dbReference type="AlphaFoldDB" id="A0A4Y2J233"/>
<evidence type="ECO:0000313" key="3">
    <source>
        <dbReference type="Proteomes" id="UP000499080"/>
    </source>
</evidence>
<dbReference type="Proteomes" id="UP000499080">
    <property type="component" value="Unassembled WGS sequence"/>
</dbReference>
<protein>
    <submittedName>
        <fullName evidence="2">Uncharacterized protein</fullName>
    </submittedName>
</protein>
<sequence>MKPPAAREQIDTGSPTERRSTRKAEKGLELELENLNKKQRLITNGCQGYNFVILNGTWRWDLVKDCTYQMPYANEQELKHCITATIHSIATTAFTTFY</sequence>
<dbReference type="EMBL" id="BGPR01003123">
    <property type="protein sequence ID" value="GBM83964.1"/>
    <property type="molecule type" value="Genomic_DNA"/>
</dbReference>
<gene>
    <name evidence="2" type="ORF">AVEN_138079_1</name>
</gene>
<feature type="region of interest" description="Disordered" evidence="1">
    <location>
        <begin position="1"/>
        <end position="25"/>
    </location>
</feature>